<dbReference type="GeneID" id="41598978"/>
<dbReference type="PANTHER" id="PTHR43212:SF3">
    <property type="entry name" value="QUERCETIN 2,3-DIOXYGENASE"/>
    <property type="match status" value="1"/>
</dbReference>
<dbReference type="InterPro" id="IPR012093">
    <property type="entry name" value="Pirin"/>
</dbReference>
<evidence type="ECO:0000256" key="1">
    <source>
        <dbReference type="ARBA" id="ARBA00008416"/>
    </source>
</evidence>
<feature type="domain" description="Quercetin 2,3-dioxygenase C-terminal cupin" evidence="4">
    <location>
        <begin position="160"/>
        <end position="238"/>
    </location>
</feature>
<dbReference type="eggNOG" id="arCOG02935">
    <property type="taxonomic scope" value="Archaea"/>
</dbReference>
<comment type="similarity">
    <text evidence="1 2">Belongs to the pirin family.</text>
</comment>
<feature type="domain" description="Pirin N-terminal" evidence="3">
    <location>
        <begin position="13"/>
        <end position="121"/>
    </location>
</feature>
<dbReference type="Pfam" id="PF17954">
    <property type="entry name" value="Pirin_C_2"/>
    <property type="match status" value="1"/>
</dbReference>
<gene>
    <name evidence="5" type="ORF">NTE_03328</name>
</gene>
<proteinExistence type="inferred from homology"/>
<accession>A0A075MXM1</accession>
<organism evidence="5 6">
    <name type="scientific">Candidatus Nitrososphaera evergladensis SR1</name>
    <dbReference type="NCBI Taxonomy" id="1459636"/>
    <lineage>
        <taxon>Archaea</taxon>
        <taxon>Nitrososphaerota</taxon>
        <taxon>Nitrososphaeria</taxon>
        <taxon>Nitrososphaerales</taxon>
        <taxon>Nitrososphaeraceae</taxon>
        <taxon>Nitrososphaera</taxon>
    </lineage>
</organism>
<dbReference type="PIRSF" id="PIRSF006232">
    <property type="entry name" value="Pirin"/>
    <property type="match status" value="1"/>
</dbReference>
<dbReference type="CDD" id="cd20311">
    <property type="entry name" value="cupin_Yhhw_C"/>
    <property type="match status" value="1"/>
</dbReference>
<dbReference type="KEGG" id="nev:NTE_03328"/>
<reference evidence="5 6" key="1">
    <citation type="journal article" date="2014" name="PLoS ONE">
        <title>Genome Sequence of Candidatus Nitrososphaera evergladensis from Group I.1b Enriched from Everglades Soil Reveals Novel Genomic Features of the Ammonia-Oxidizing Archaea.</title>
        <authorList>
            <person name="Zhalnina K.V."/>
            <person name="Dias R."/>
            <person name="Leonard M.T."/>
            <person name="Dorr de Quadros P."/>
            <person name="Camargo F.A."/>
            <person name="Drew J.C."/>
            <person name="Farmerie W.G."/>
            <person name="Daroub S.H."/>
            <person name="Triplett E.W."/>
        </authorList>
    </citation>
    <scope>NUCLEOTIDE SEQUENCE [LARGE SCALE GENOMIC DNA]</scope>
    <source>
        <strain evidence="5 6">SR1</strain>
    </source>
</reference>
<dbReference type="CDD" id="cd02910">
    <property type="entry name" value="cupin_Yhhw_N"/>
    <property type="match status" value="1"/>
</dbReference>
<dbReference type="InterPro" id="IPR041602">
    <property type="entry name" value="Quercetinase_C"/>
</dbReference>
<dbReference type="Pfam" id="PF02678">
    <property type="entry name" value="Pirin"/>
    <property type="match status" value="1"/>
</dbReference>
<dbReference type="EMBL" id="CP007174">
    <property type="protein sequence ID" value="AIF85357.1"/>
    <property type="molecule type" value="Genomic_DNA"/>
</dbReference>
<dbReference type="Gene3D" id="2.60.120.10">
    <property type="entry name" value="Jelly Rolls"/>
    <property type="match status" value="2"/>
</dbReference>
<dbReference type="STRING" id="1459636.NTE_03328"/>
<dbReference type="RefSeq" id="WP_226987056.1">
    <property type="nucleotide sequence ID" value="NZ_CP007174.1"/>
</dbReference>
<evidence type="ECO:0000259" key="4">
    <source>
        <dbReference type="Pfam" id="PF17954"/>
    </source>
</evidence>
<evidence type="ECO:0000256" key="2">
    <source>
        <dbReference type="RuleBase" id="RU003457"/>
    </source>
</evidence>
<dbReference type="PANTHER" id="PTHR43212">
    <property type="entry name" value="QUERCETIN 2,3-DIOXYGENASE"/>
    <property type="match status" value="1"/>
</dbReference>
<dbReference type="InterPro" id="IPR014710">
    <property type="entry name" value="RmlC-like_jellyroll"/>
</dbReference>
<keyword evidence="6" id="KW-1185">Reference proteome</keyword>
<sequence>MTTKIVRASEHFHHEEGDWLSTYWHFSFDFYRDPQNMGFGPLRVFNDDVIKPGKGFGFHPHRDMEIITYVIDGELEHRDDKGNHGVIYAGEIQRMTAGTGIVHSEYNHSKEKPLRLLQMWVQANKRGLAPSWEQQKFSTDERKDRLLPVVVAEGTNNASSKRAVHMHQDASMYVSSLGAGKQVEHALAQDRKAYVFVIDGDATVNGQKMQKQDAARIEDENKVSIRAGKPAEIILVDLPGRYDVNK</sequence>
<dbReference type="AlphaFoldDB" id="A0A075MXM1"/>
<dbReference type="InterPro" id="IPR011051">
    <property type="entry name" value="RmlC_Cupin_sf"/>
</dbReference>
<protein>
    <submittedName>
        <fullName evidence="5">Pirin-related protein</fullName>
    </submittedName>
</protein>
<evidence type="ECO:0000313" key="5">
    <source>
        <dbReference type="EMBL" id="AIF85357.1"/>
    </source>
</evidence>
<dbReference type="HOGENOM" id="CLU_064194_2_2_2"/>
<evidence type="ECO:0000259" key="3">
    <source>
        <dbReference type="Pfam" id="PF02678"/>
    </source>
</evidence>
<evidence type="ECO:0000313" key="6">
    <source>
        <dbReference type="Proteomes" id="UP000028194"/>
    </source>
</evidence>
<dbReference type="InterPro" id="IPR003829">
    <property type="entry name" value="Pirin_N_dom"/>
</dbReference>
<dbReference type="Proteomes" id="UP000028194">
    <property type="component" value="Chromosome"/>
</dbReference>
<name>A0A075MXM1_9ARCH</name>
<dbReference type="SUPFAM" id="SSF51182">
    <property type="entry name" value="RmlC-like cupins"/>
    <property type="match status" value="1"/>
</dbReference>